<name>A0ABD2Y2F9_9GENT</name>
<protein>
    <submittedName>
        <fullName evidence="1">Uncharacterized protein</fullName>
    </submittedName>
</protein>
<dbReference type="Proteomes" id="UP001630127">
    <property type="component" value="Unassembled WGS sequence"/>
</dbReference>
<proteinExistence type="predicted"/>
<reference evidence="1 2" key="1">
    <citation type="submission" date="2024-11" db="EMBL/GenBank/DDBJ databases">
        <title>A near-complete genome assembly of Cinchona calisaya.</title>
        <authorList>
            <person name="Lian D.C."/>
            <person name="Zhao X.W."/>
            <person name="Wei L."/>
        </authorList>
    </citation>
    <scope>NUCLEOTIDE SEQUENCE [LARGE SCALE GENOMIC DNA]</scope>
    <source>
        <tissue evidence="1">Nenye</tissue>
    </source>
</reference>
<dbReference type="EMBL" id="JBJUIK010000015">
    <property type="protein sequence ID" value="KAL3501338.1"/>
    <property type="molecule type" value="Genomic_DNA"/>
</dbReference>
<dbReference type="PANTHER" id="PTHR32303">
    <property type="entry name" value="QUINOPROTEIN ALCOHOL DEHYDROGENASE (CYTOCHROME C)"/>
    <property type="match status" value="1"/>
</dbReference>
<comment type="caution">
    <text evidence="1">The sequence shown here is derived from an EMBL/GenBank/DDBJ whole genome shotgun (WGS) entry which is preliminary data.</text>
</comment>
<evidence type="ECO:0000313" key="2">
    <source>
        <dbReference type="Proteomes" id="UP001630127"/>
    </source>
</evidence>
<dbReference type="AlphaFoldDB" id="A0ABD2Y2F9"/>
<accession>A0ABD2Y2F9</accession>
<sequence length="178" mass="19536">MHQFVLLENGKILVVYISVLNSRAFYVGVSSLEELLPIWTILCQTYTVPNNGGKVGGYAGAAIWGSSPFIDVFRGLVYIATGNLYNAPPEVLKCEEAQNNQTSPPSGPNQCIGPDVYFDSIMAFCINFGQILWSTRLSGSDNYSYACLVSPNNPIVLLDLIMMQILERHQCFLATNAS</sequence>
<dbReference type="PANTHER" id="PTHR32303:SF18">
    <property type="entry name" value="POLYVINYLALCOHOL DEHYDROGENASE-LIKE"/>
    <property type="match status" value="1"/>
</dbReference>
<organism evidence="1 2">
    <name type="scientific">Cinchona calisaya</name>
    <dbReference type="NCBI Taxonomy" id="153742"/>
    <lineage>
        <taxon>Eukaryota</taxon>
        <taxon>Viridiplantae</taxon>
        <taxon>Streptophyta</taxon>
        <taxon>Embryophyta</taxon>
        <taxon>Tracheophyta</taxon>
        <taxon>Spermatophyta</taxon>
        <taxon>Magnoliopsida</taxon>
        <taxon>eudicotyledons</taxon>
        <taxon>Gunneridae</taxon>
        <taxon>Pentapetalae</taxon>
        <taxon>asterids</taxon>
        <taxon>lamiids</taxon>
        <taxon>Gentianales</taxon>
        <taxon>Rubiaceae</taxon>
        <taxon>Cinchonoideae</taxon>
        <taxon>Cinchoneae</taxon>
        <taxon>Cinchona</taxon>
    </lineage>
</organism>
<keyword evidence="2" id="KW-1185">Reference proteome</keyword>
<gene>
    <name evidence="1" type="ORF">ACH5RR_035787</name>
</gene>
<evidence type="ECO:0000313" key="1">
    <source>
        <dbReference type="EMBL" id="KAL3501338.1"/>
    </source>
</evidence>